<evidence type="ECO:0000256" key="3">
    <source>
        <dbReference type="ARBA" id="ARBA00018997"/>
    </source>
</evidence>
<evidence type="ECO:0000256" key="2">
    <source>
        <dbReference type="ARBA" id="ARBA00009165"/>
    </source>
</evidence>
<proteinExistence type="inferred from homology"/>
<dbReference type="PIRSF" id="PIRSF016933">
    <property type="entry name" value="PrsW"/>
    <property type="match status" value="1"/>
</dbReference>
<keyword evidence="8 10" id="KW-1133">Transmembrane helix</keyword>
<dbReference type="GO" id="GO:0005886">
    <property type="term" value="C:plasma membrane"/>
    <property type="evidence" value="ECO:0007669"/>
    <property type="project" value="UniProtKB-SubCell"/>
</dbReference>
<dbReference type="InterPro" id="IPR023596">
    <property type="entry name" value="Peptidase_PrsW_arch/bac"/>
</dbReference>
<sequence>MNYPLFIVFGLAPSIAWLTFYLRKDSHPEPNRMILKVFFWGMVATIPALFIEIGLRLGLVLLPFSENLLLILYIFIGIALVEEVLKFLVVRWQVFKNSAMDEPVDLMLYMIISALGFAAMENILVLLGLGSVAPVSNIAALAFFRFLGATFLHALASGLFGYFLALREFSKKNRGLTLFSGLTLATLLHGFFNFTIMRAEGSERFLMPLVLFIITALFISFAINKLKRMKSLCNI</sequence>
<evidence type="ECO:0000256" key="10">
    <source>
        <dbReference type="SAM" id="Phobius"/>
    </source>
</evidence>
<comment type="caution">
    <text evidence="11">The sequence shown here is derived from an EMBL/GenBank/DDBJ whole genome shotgun (WGS) entry which is preliminary data.</text>
</comment>
<evidence type="ECO:0000256" key="6">
    <source>
        <dbReference type="ARBA" id="ARBA00022692"/>
    </source>
</evidence>
<organism evidence="11 12">
    <name type="scientific">Candidatus Wildermuthbacteria bacterium RIFCSPLOWO2_01_FULL_48_16</name>
    <dbReference type="NCBI Taxonomy" id="1802461"/>
    <lineage>
        <taxon>Bacteria</taxon>
        <taxon>Candidatus Wildermuthiibacteriota</taxon>
    </lineage>
</organism>
<dbReference type="EMBL" id="MHUG01000015">
    <property type="protein sequence ID" value="OHA73182.1"/>
    <property type="molecule type" value="Genomic_DNA"/>
</dbReference>
<feature type="transmembrane region" description="Helical" evidence="10">
    <location>
        <begin position="176"/>
        <end position="199"/>
    </location>
</feature>
<feature type="transmembrane region" description="Helical" evidence="10">
    <location>
        <begin position="142"/>
        <end position="164"/>
    </location>
</feature>
<comment type="similarity">
    <text evidence="2">Belongs to the protease PrsW family.</text>
</comment>
<dbReference type="InterPro" id="IPR026898">
    <property type="entry name" value="PrsW"/>
</dbReference>
<name>A0A1G2RLM6_9BACT</name>
<protein>
    <recommendedName>
        <fullName evidence="3">Protease PrsW</fullName>
    </recommendedName>
</protein>
<dbReference type="GO" id="GO:0006508">
    <property type="term" value="P:proteolysis"/>
    <property type="evidence" value="ECO:0007669"/>
    <property type="project" value="UniProtKB-KW"/>
</dbReference>
<evidence type="ECO:0000313" key="11">
    <source>
        <dbReference type="EMBL" id="OHA73182.1"/>
    </source>
</evidence>
<keyword evidence="4" id="KW-1003">Cell membrane</keyword>
<dbReference type="Pfam" id="PF13367">
    <property type="entry name" value="PrsW-protease"/>
    <property type="match status" value="1"/>
</dbReference>
<accession>A0A1G2RLM6</accession>
<evidence type="ECO:0000256" key="9">
    <source>
        <dbReference type="ARBA" id="ARBA00023136"/>
    </source>
</evidence>
<dbReference type="GO" id="GO:0008233">
    <property type="term" value="F:peptidase activity"/>
    <property type="evidence" value="ECO:0007669"/>
    <property type="project" value="UniProtKB-KW"/>
</dbReference>
<dbReference type="PANTHER" id="PTHR36844">
    <property type="entry name" value="PROTEASE PRSW"/>
    <property type="match status" value="1"/>
</dbReference>
<keyword evidence="9 10" id="KW-0472">Membrane</keyword>
<evidence type="ECO:0000256" key="7">
    <source>
        <dbReference type="ARBA" id="ARBA00022801"/>
    </source>
</evidence>
<feature type="transmembrane region" description="Helical" evidence="10">
    <location>
        <begin position="67"/>
        <end position="85"/>
    </location>
</feature>
<keyword evidence="7" id="KW-0378">Hydrolase</keyword>
<evidence type="ECO:0000256" key="8">
    <source>
        <dbReference type="ARBA" id="ARBA00022989"/>
    </source>
</evidence>
<dbReference type="Proteomes" id="UP000176917">
    <property type="component" value="Unassembled WGS sequence"/>
</dbReference>
<keyword evidence="5" id="KW-0645">Protease</keyword>
<comment type="subcellular location">
    <subcellularLocation>
        <location evidence="1">Cell membrane</location>
        <topology evidence="1">Multi-pass membrane protein</topology>
    </subcellularLocation>
</comment>
<gene>
    <name evidence="11" type="ORF">A3B24_00885</name>
</gene>
<evidence type="ECO:0000313" key="12">
    <source>
        <dbReference type="Proteomes" id="UP000176917"/>
    </source>
</evidence>
<dbReference type="STRING" id="1802461.A3B24_00885"/>
<feature type="transmembrane region" description="Helical" evidence="10">
    <location>
        <begin position="6"/>
        <end position="22"/>
    </location>
</feature>
<dbReference type="AlphaFoldDB" id="A0A1G2RLM6"/>
<feature type="transmembrane region" description="Helical" evidence="10">
    <location>
        <begin position="106"/>
        <end position="130"/>
    </location>
</feature>
<reference evidence="11 12" key="1">
    <citation type="journal article" date="2016" name="Nat. Commun.">
        <title>Thousands of microbial genomes shed light on interconnected biogeochemical processes in an aquifer system.</title>
        <authorList>
            <person name="Anantharaman K."/>
            <person name="Brown C.T."/>
            <person name="Hug L.A."/>
            <person name="Sharon I."/>
            <person name="Castelle C.J."/>
            <person name="Probst A.J."/>
            <person name="Thomas B.C."/>
            <person name="Singh A."/>
            <person name="Wilkins M.J."/>
            <person name="Karaoz U."/>
            <person name="Brodie E.L."/>
            <person name="Williams K.H."/>
            <person name="Hubbard S.S."/>
            <person name="Banfield J.F."/>
        </authorList>
    </citation>
    <scope>NUCLEOTIDE SEQUENCE [LARGE SCALE GENOMIC DNA]</scope>
</reference>
<feature type="transmembrane region" description="Helical" evidence="10">
    <location>
        <begin position="205"/>
        <end position="223"/>
    </location>
</feature>
<dbReference type="PANTHER" id="PTHR36844:SF1">
    <property type="entry name" value="PROTEASE PRSW"/>
    <property type="match status" value="1"/>
</dbReference>
<keyword evidence="6 10" id="KW-0812">Transmembrane</keyword>
<feature type="transmembrane region" description="Helical" evidence="10">
    <location>
        <begin position="34"/>
        <end position="55"/>
    </location>
</feature>
<evidence type="ECO:0000256" key="5">
    <source>
        <dbReference type="ARBA" id="ARBA00022670"/>
    </source>
</evidence>
<evidence type="ECO:0000256" key="4">
    <source>
        <dbReference type="ARBA" id="ARBA00022475"/>
    </source>
</evidence>
<evidence type="ECO:0000256" key="1">
    <source>
        <dbReference type="ARBA" id="ARBA00004651"/>
    </source>
</evidence>